<comment type="caution">
    <text evidence="1">The sequence shown here is derived from an EMBL/GenBank/DDBJ whole genome shotgun (WGS) entry which is preliminary data.</text>
</comment>
<dbReference type="RefSeq" id="WP_063370433.1">
    <property type="nucleotide sequence ID" value="NZ_AUYC01000096.1"/>
</dbReference>
<sequence>MTTIIYDHKNSQIACDSQTTENGIIINSDADKWYILSDGSLIFATGKTVDIHELRTHLEGGELSQNIGKVIYFRIHETHKTVIYGSVYETEDKTKVVREEPLLHSYGIGSGGESALVALSFNVSARDAVIKASEFDINTNDNVKVYDISEVGFI</sequence>
<evidence type="ECO:0000313" key="1">
    <source>
        <dbReference type="EMBL" id="KZN57457.1"/>
    </source>
</evidence>
<evidence type="ECO:0000313" key="2">
    <source>
        <dbReference type="Proteomes" id="UP000076486"/>
    </source>
</evidence>
<reference evidence="1 2" key="1">
    <citation type="submission" date="2013-07" db="EMBL/GenBank/DDBJ databases">
        <title>Comparative Genomic and Metabolomic Analysis of Twelve Strains of Pseudoalteromonas luteoviolacea.</title>
        <authorList>
            <person name="Vynne N.G."/>
            <person name="Mansson M."/>
            <person name="Gram L."/>
        </authorList>
    </citation>
    <scope>NUCLEOTIDE SEQUENCE [LARGE SCALE GENOMIC DNA]</scope>
    <source>
        <strain evidence="1 2">CPMOR-1</strain>
    </source>
</reference>
<organism evidence="1 2">
    <name type="scientific">Pseudoalteromonas luteoviolacea CPMOR-1</name>
    <dbReference type="NCBI Taxonomy" id="1365248"/>
    <lineage>
        <taxon>Bacteria</taxon>
        <taxon>Pseudomonadati</taxon>
        <taxon>Pseudomonadota</taxon>
        <taxon>Gammaproteobacteria</taxon>
        <taxon>Alteromonadales</taxon>
        <taxon>Pseudoalteromonadaceae</taxon>
        <taxon>Pseudoalteromonas</taxon>
    </lineage>
</organism>
<gene>
    <name evidence="1" type="ORF">N473_26740</name>
</gene>
<dbReference type="Proteomes" id="UP000076486">
    <property type="component" value="Unassembled WGS sequence"/>
</dbReference>
<proteinExistence type="predicted"/>
<accession>A0A167GZ39</accession>
<dbReference type="PATRIC" id="fig|1365248.3.peg.5451"/>
<name>A0A167GZ39_9GAMM</name>
<dbReference type="AlphaFoldDB" id="A0A167GZ39"/>
<dbReference type="EMBL" id="AUYC01000096">
    <property type="protein sequence ID" value="KZN57457.1"/>
    <property type="molecule type" value="Genomic_DNA"/>
</dbReference>
<protein>
    <submittedName>
        <fullName evidence="1">Uncharacterized protein</fullName>
    </submittedName>
</protein>
<dbReference type="InterPro" id="IPR029055">
    <property type="entry name" value="Ntn_hydrolases_N"/>
</dbReference>
<dbReference type="SUPFAM" id="SSF56235">
    <property type="entry name" value="N-terminal nucleophile aminohydrolases (Ntn hydrolases)"/>
    <property type="match status" value="1"/>
</dbReference>